<gene>
    <name evidence="10" type="ORF">PLEPLA_LOCUS17812</name>
</gene>
<evidence type="ECO:0000256" key="8">
    <source>
        <dbReference type="SAM" id="Phobius"/>
    </source>
</evidence>
<dbReference type="PRINTS" id="PR00014">
    <property type="entry name" value="FNTYPEIII"/>
</dbReference>
<dbReference type="SUPFAM" id="SSF49265">
    <property type="entry name" value="Fibronectin type III"/>
    <property type="match status" value="1"/>
</dbReference>
<dbReference type="PANTHER" id="PTHR46877:SF10">
    <property type="entry name" value="EPHRIN TYPE-A RECEPTOR 6"/>
    <property type="match status" value="1"/>
</dbReference>
<comment type="subcellular location">
    <subcellularLocation>
        <location evidence="1">Membrane</location>
        <topology evidence="1">Single-pass membrane protein</topology>
    </subcellularLocation>
</comment>
<keyword evidence="11" id="KW-1185">Reference proteome</keyword>
<dbReference type="GO" id="GO:0007411">
    <property type="term" value="P:axon guidance"/>
    <property type="evidence" value="ECO:0007669"/>
    <property type="project" value="TreeGrafter"/>
</dbReference>
<evidence type="ECO:0000256" key="2">
    <source>
        <dbReference type="ARBA" id="ARBA00022692"/>
    </source>
</evidence>
<dbReference type="InterPro" id="IPR036116">
    <property type="entry name" value="FN3_sf"/>
</dbReference>
<proteinExistence type="predicted"/>
<keyword evidence="6 8" id="KW-0472">Membrane</keyword>
<keyword evidence="5 8" id="KW-1133">Transmembrane helix</keyword>
<dbReference type="GO" id="GO:0005886">
    <property type="term" value="C:plasma membrane"/>
    <property type="evidence" value="ECO:0007669"/>
    <property type="project" value="TreeGrafter"/>
</dbReference>
<reference evidence="10" key="1">
    <citation type="submission" date="2020-03" db="EMBL/GenBank/DDBJ databases">
        <authorList>
            <person name="Weist P."/>
        </authorList>
    </citation>
    <scope>NUCLEOTIDE SEQUENCE</scope>
</reference>
<evidence type="ECO:0000259" key="9">
    <source>
        <dbReference type="PROSITE" id="PS50853"/>
    </source>
</evidence>
<dbReference type="GO" id="GO:0005005">
    <property type="term" value="F:transmembrane-ephrin receptor activity"/>
    <property type="evidence" value="ECO:0007669"/>
    <property type="project" value="TreeGrafter"/>
</dbReference>
<keyword evidence="2 8" id="KW-0812">Transmembrane</keyword>
<keyword evidence="4" id="KW-0067">ATP-binding</keyword>
<dbReference type="Pfam" id="PF00041">
    <property type="entry name" value="fn3"/>
    <property type="match status" value="1"/>
</dbReference>
<evidence type="ECO:0000313" key="10">
    <source>
        <dbReference type="EMBL" id="CAB1429832.1"/>
    </source>
</evidence>
<dbReference type="GO" id="GO:0005524">
    <property type="term" value="F:ATP binding"/>
    <property type="evidence" value="ECO:0007669"/>
    <property type="project" value="UniProtKB-KW"/>
</dbReference>
<feature type="transmembrane region" description="Helical" evidence="8">
    <location>
        <begin position="245"/>
        <end position="268"/>
    </location>
</feature>
<protein>
    <recommendedName>
        <fullName evidence="9">Fibronectin type-III domain-containing protein</fullName>
    </recommendedName>
</protein>
<evidence type="ECO:0000256" key="4">
    <source>
        <dbReference type="ARBA" id="ARBA00022840"/>
    </source>
</evidence>
<dbReference type="GO" id="GO:0030425">
    <property type="term" value="C:dendrite"/>
    <property type="evidence" value="ECO:0007669"/>
    <property type="project" value="TreeGrafter"/>
</dbReference>
<comment type="caution">
    <text evidence="10">The sequence shown here is derived from an EMBL/GenBank/DDBJ whole genome shotgun (WGS) entry which is preliminary data.</text>
</comment>
<dbReference type="PROSITE" id="PS50853">
    <property type="entry name" value="FN3"/>
    <property type="match status" value="1"/>
</dbReference>
<accession>A0A9N7UG19</accession>
<dbReference type="AlphaFoldDB" id="A0A9N7UG19"/>
<dbReference type="SMART" id="SM00060">
    <property type="entry name" value="FN3"/>
    <property type="match status" value="1"/>
</dbReference>
<dbReference type="PANTHER" id="PTHR46877">
    <property type="entry name" value="EPH RECEPTOR A5"/>
    <property type="match status" value="1"/>
</dbReference>
<sequence length="271" mass="30322">MPSPYGSSHRPALSTTAVEPSCYKQRRRNLRALTECFIRGKSDKMPLRGIFSFTEDRRSRGHEHSLSPTVFGALKKDWASPNSIALSWQQPEQTALPILDYEVKYYEKEHEQLSYSSTRTKAPSVIISGLKPATWYVFSVRTRTPAGYSSYSPKYEYESTGDCEYQCYFQPMCPCVCTSANGMFSELQSFALSADQTVLGQAFVPARRFYLREKADLAPVARPPPIRQSVRPPVTSDIASDQGQVLVVVTAAVGGFTLLVILTLFFLITGR</sequence>
<dbReference type="CDD" id="cd00063">
    <property type="entry name" value="FN3"/>
    <property type="match status" value="1"/>
</dbReference>
<dbReference type="InterPro" id="IPR013783">
    <property type="entry name" value="Ig-like_fold"/>
</dbReference>
<evidence type="ECO:0000256" key="5">
    <source>
        <dbReference type="ARBA" id="ARBA00022989"/>
    </source>
</evidence>
<dbReference type="EMBL" id="CADEAL010001176">
    <property type="protein sequence ID" value="CAB1429832.1"/>
    <property type="molecule type" value="Genomic_DNA"/>
</dbReference>
<dbReference type="InterPro" id="IPR050449">
    <property type="entry name" value="Ephrin_rcpt_TKs"/>
</dbReference>
<dbReference type="Gene3D" id="2.60.40.10">
    <property type="entry name" value="Immunoglobulins"/>
    <property type="match status" value="1"/>
</dbReference>
<dbReference type="InterPro" id="IPR003961">
    <property type="entry name" value="FN3_dom"/>
</dbReference>
<evidence type="ECO:0000313" key="11">
    <source>
        <dbReference type="Proteomes" id="UP001153269"/>
    </source>
</evidence>
<keyword evidence="7" id="KW-0675">Receptor</keyword>
<evidence type="ECO:0000256" key="6">
    <source>
        <dbReference type="ARBA" id="ARBA00023136"/>
    </source>
</evidence>
<evidence type="ECO:0000256" key="1">
    <source>
        <dbReference type="ARBA" id="ARBA00004167"/>
    </source>
</evidence>
<organism evidence="10 11">
    <name type="scientific">Pleuronectes platessa</name>
    <name type="common">European plaice</name>
    <dbReference type="NCBI Taxonomy" id="8262"/>
    <lineage>
        <taxon>Eukaryota</taxon>
        <taxon>Metazoa</taxon>
        <taxon>Chordata</taxon>
        <taxon>Craniata</taxon>
        <taxon>Vertebrata</taxon>
        <taxon>Euteleostomi</taxon>
        <taxon>Actinopterygii</taxon>
        <taxon>Neopterygii</taxon>
        <taxon>Teleostei</taxon>
        <taxon>Neoteleostei</taxon>
        <taxon>Acanthomorphata</taxon>
        <taxon>Carangaria</taxon>
        <taxon>Pleuronectiformes</taxon>
        <taxon>Pleuronectoidei</taxon>
        <taxon>Pleuronectidae</taxon>
        <taxon>Pleuronectes</taxon>
    </lineage>
</organism>
<feature type="domain" description="Fibronectin type-III" evidence="9">
    <location>
        <begin position="70"/>
        <end position="163"/>
    </location>
</feature>
<dbReference type="FunFam" id="2.60.40.10:FF:001184">
    <property type="entry name" value="Ephrin type-A receptor 6"/>
    <property type="match status" value="1"/>
</dbReference>
<name>A0A9N7UG19_PLEPL</name>
<evidence type="ECO:0000256" key="7">
    <source>
        <dbReference type="ARBA" id="ARBA00023170"/>
    </source>
</evidence>
<dbReference type="Proteomes" id="UP001153269">
    <property type="component" value="Unassembled WGS sequence"/>
</dbReference>
<keyword evidence="3" id="KW-0547">Nucleotide-binding</keyword>
<evidence type="ECO:0000256" key="3">
    <source>
        <dbReference type="ARBA" id="ARBA00022741"/>
    </source>
</evidence>